<reference evidence="3 4" key="1">
    <citation type="submission" date="2016-09" db="EMBL/GenBank/DDBJ databases">
        <title>Extensive genetic diversity and differential bi-allelic expression allows diatom success in the polar Southern Ocean.</title>
        <authorList>
            <consortium name="DOE Joint Genome Institute"/>
            <person name="Mock T."/>
            <person name="Otillar R.P."/>
            <person name="Strauss J."/>
            <person name="Dupont C."/>
            <person name="Frickenhaus S."/>
            <person name="Maumus F."/>
            <person name="Mcmullan M."/>
            <person name="Sanges R."/>
            <person name="Schmutz J."/>
            <person name="Toseland A."/>
            <person name="Valas R."/>
            <person name="Veluchamy A."/>
            <person name="Ward B.J."/>
            <person name="Allen A."/>
            <person name="Barry K."/>
            <person name="Falciatore A."/>
            <person name="Ferrante M."/>
            <person name="Fortunato A.E."/>
            <person name="Gloeckner G."/>
            <person name="Gruber A."/>
            <person name="Hipkin R."/>
            <person name="Janech M."/>
            <person name="Kroth P."/>
            <person name="Leese F."/>
            <person name="Lindquist E."/>
            <person name="Lyon B.R."/>
            <person name="Martin J."/>
            <person name="Mayer C."/>
            <person name="Parker M."/>
            <person name="Quesneville H."/>
            <person name="Raymond J."/>
            <person name="Uhlig C."/>
            <person name="Valentin K.U."/>
            <person name="Worden A.Z."/>
            <person name="Armbrust E.V."/>
            <person name="Bowler C."/>
            <person name="Green B."/>
            <person name="Moulton V."/>
            <person name="Van Oosterhout C."/>
            <person name="Grigoriev I."/>
        </authorList>
    </citation>
    <scope>NUCLEOTIDE SEQUENCE [LARGE SCALE GENOMIC DNA]</scope>
    <source>
        <strain evidence="3 4">CCMP1102</strain>
    </source>
</reference>
<evidence type="ECO:0000256" key="1">
    <source>
        <dbReference type="SAM" id="MobiDB-lite"/>
    </source>
</evidence>
<feature type="transmembrane region" description="Helical" evidence="2">
    <location>
        <begin position="129"/>
        <end position="148"/>
    </location>
</feature>
<gene>
    <name evidence="3" type="primary">SIT_4</name>
    <name evidence="3" type="ORF">FRACYDRAFT_186485</name>
</gene>
<dbReference type="InterPro" id="IPR004693">
    <property type="entry name" value="Silicon_transpt"/>
</dbReference>
<organism evidence="3 4">
    <name type="scientific">Fragilariopsis cylindrus CCMP1102</name>
    <dbReference type="NCBI Taxonomy" id="635003"/>
    <lineage>
        <taxon>Eukaryota</taxon>
        <taxon>Sar</taxon>
        <taxon>Stramenopiles</taxon>
        <taxon>Ochrophyta</taxon>
        <taxon>Bacillariophyta</taxon>
        <taxon>Bacillariophyceae</taxon>
        <taxon>Bacillariophycidae</taxon>
        <taxon>Bacillariales</taxon>
        <taxon>Bacillariaceae</taxon>
        <taxon>Fragilariopsis</taxon>
    </lineage>
</organism>
<accession>A0A1E7FAY0</accession>
<feature type="transmembrane region" description="Helical" evidence="2">
    <location>
        <begin position="396"/>
        <end position="419"/>
    </location>
</feature>
<feature type="transmembrane region" description="Helical" evidence="2">
    <location>
        <begin position="34"/>
        <end position="52"/>
    </location>
</feature>
<name>A0A1E7FAY0_9STRA</name>
<proteinExistence type="predicted"/>
<feature type="region of interest" description="Disordered" evidence="1">
    <location>
        <begin position="453"/>
        <end position="506"/>
    </location>
</feature>
<feature type="transmembrane region" description="Helical" evidence="2">
    <location>
        <begin position="217"/>
        <end position="242"/>
    </location>
</feature>
<keyword evidence="4" id="KW-1185">Reference proteome</keyword>
<keyword evidence="2" id="KW-0472">Membrane</keyword>
<dbReference type="AlphaFoldDB" id="A0A1E7FAY0"/>
<dbReference type="Pfam" id="PF03842">
    <property type="entry name" value="Silic_transp"/>
    <property type="match status" value="1"/>
</dbReference>
<keyword evidence="2" id="KW-0812">Transmembrane</keyword>
<feature type="compositionally biased region" description="Acidic residues" evidence="1">
    <location>
        <begin position="462"/>
        <end position="490"/>
    </location>
</feature>
<feature type="transmembrane region" description="Helical" evidence="2">
    <location>
        <begin position="356"/>
        <end position="376"/>
    </location>
</feature>
<evidence type="ECO:0000256" key="2">
    <source>
        <dbReference type="SAM" id="Phobius"/>
    </source>
</evidence>
<dbReference type="Proteomes" id="UP000095751">
    <property type="component" value="Unassembled WGS sequence"/>
</dbReference>
<evidence type="ECO:0000313" key="3">
    <source>
        <dbReference type="EMBL" id="OEU15309.1"/>
    </source>
</evidence>
<protein>
    <submittedName>
        <fullName evidence="3">Silicon transporter</fullName>
    </submittedName>
</protein>
<dbReference type="KEGG" id="fcy:FRACYDRAFT_186485"/>
<feature type="transmembrane region" description="Helical" evidence="2">
    <location>
        <begin position="168"/>
        <end position="193"/>
    </location>
</feature>
<dbReference type="GO" id="GO:0015708">
    <property type="term" value="P:silicic acid import across plasma membrane"/>
    <property type="evidence" value="ECO:0007669"/>
    <property type="project" value="InterPro"/>
</dbReference>
<keyword evidence="2" id="KW-1133">Transmembrane helix</keyword>
<dbReference type="EMBL" id="KV784359">
    <property type="protein sequence ID" value="OEU15309.1"/>
    <property type="molecule type" value="Genomic_DNA"/>
</dbReference>
<dbReference type="InParanoid" id="A0A1E7FAY0"/>
<evidence type="ECO:0000313" key="4">
    <source>
        <dbReference type="Proteomes" id="UP000095751"/>
    </source>
</evidence>
<dbReference type="OrthoDB" id="35980at2759"/>
<feature type="transmembrane region" description="Helical" evidence="2">
    <location>
        <begin position="99"/>
        <end position="117"/>
    </location>
</feature>
<sequence>MFKYIYSSLLLVFSITLIVGNIFNLQTRLSFQTHPAVALVVMLFSIVWLTMVEGGQGAIVGLGPVDPDLYKESHPMSHRCTSIVYKGDNLQRYLLGRQFMVILIVFIVELCGATHGGDHGVELWGLPNWIINIFLSSGVAMILFTCMVGQLNSEIISCHYMLDYLNSWFALITVWVALAIEFSGILHICYLVQRFVGYVAGQPIESREPDRSVLQNIFYYGRCLMSFALLCFAFAVTFVAIFEKKTTVWEQVPPWASVVIFFSLMGCIGILEGSQIAYFAVVKMQTSEQGQDGSMGWFAKKSACILFKNHNHNLAAFLVGRQLCVVSCMFFIARITAVKLEPGEANIFGVPDWLQAIFNTGLLGALIVAVVASVSWRLVASAFPLAFFKNPLPYVFLRLCLLLEMTGLLHGAWVIAFIIKKLTRVQRDEVYIGTAEERSEKLMADKSKRQMLAGNPLPACDVGDDEPPVVLSYDDDDDKDDDVVKDDETPDAAGTSVEGDSDEMAV</sequence>
<feature type="transmembrane region" description="Helical" evidence="2">
    <location>
        <begin position="254"/>
        <end position="281"/>
    </location>
</feature>